<sequence length="128" mass="14507">MAPVTRACCLDTDRGDGVALLQPERPVFCGLSGTGGPLTCLSGYLTPLHRLKTADLSPLRDERHRDHRWVKGDNKEALVVSNCMSDGRLTVPLRFFTQTDVEIRRNVKTIKSAHHFDHVMTRYRTYQL</sequence>
<reference evidence="1" key="1">
    <citation type="journal article" date="2008" name="Nature">
        <title>The amphioxus genome and the evolution of the chordate karyotype.</title>
        <authorList>
            <consortium name="US DOE Joint Genome Institute (JGI-PGF)"/>
            <person name="Putnam N.H."/>
            <person name="Butts T."/>
            <person name="Ferrier D.E.K."/>
            <person name="Furlong R.F."/>
            <person name="Hellsten U."/>
            <person name="Kawashima T."/>
            <person name="Robinson-Rechavi M."/>
            <person name="Shoguchi E."/>
            <person name="Terry A."/>
            <person name="Yu J.-K."/>
            <person name="Benito-Gutierrez E.L."/>
            <person name="Dubchak I."/>
            <person name="Garcia-Fernandez J."/>
            <person name="Gibson-Brown J.J."/>
            <person name="Grigoriev I.V."/>
            <person name="Horton A.C."/>
            <person name="de Jong P.J."/>
            <person name="Jurka J."/>
            <person name="Kapitonov V.V."/>
            <person name="Kohara Y."/>
            <person name="Kuroki Y."/>
            <person name="Lindquist E."/>
            <person name="Lucas S."/>
            <person name="Osoegawa K."/>
            <person name="Pennacchio L.A."/>
            <person name="Salamov A.A."/>
            <person name="Satou Y."/>
            <person name="Sauka-Spengler T."/>
            <person name="Schmutz J."/>
            <person name="Shin-I T."/>
            <person name="Toyoda A."/>
            <person name="Bronner-Fraser M."/>
            <person name="Fujiyama A."/>
            <person name="Holland L.Z."/>
            <person name="Holland P.W.H."/>
            <person name="Satoh N."/>
            <person name="Rokhsar D.S."/>
        </authorList>
    </citation>
    <scope>NUCLEOTIDE SEQUENCE [LARGE SCALE GENOMIC DNA]</scope>
    <source>
        <strain evidence="1">S238N-H82</strain>
        <tissue evidence="1">Testes</tissue>
    </source>
</reference>
<proteinExistence type="predicted"/>
<organism>
    <name type="scientific">Branchiostoma floridae</name>
    <name type="common">Florida lancelet</name>
    <name type="synonym">Amphioxus</name>
    <dbReference type="NCBI Taxonomy" id="7739"/>
    <lineage>
        <taxon>Eukaryota</taxon>
        <taxon>Metazoa</taxon>
        <taxon>Chordata</taxon>
        <taxon>Cephalochordata</taxon>
        <taxon>Leptocardii</taxon>
        <taxon>Amphioxiformes</taxon>
        <taxon>Branchiostomatidae</taxon>
        <taxon>Branchiostoma</taxon>
    </lineage>
</organism>
<dbReference type="AlphaFoldDB" id="C3YM05"/>
<evidence type="ECO:0000313" key="1">
    <source>
        <dbReference type="EMBL" id="EEN58599.1"/>
    </source>
</evidence>
<dbReference type="InParanoid" id="C3YM05"/>
<accession>C3YM05</accession>
<gene>
    <name evidence="1" type="ORF">BRAFLDRAFT_81850</name>
</gene>
<protein>
    <submittedName>
        <fullName evidence="1">Uncharacterized protein</fullName>
    </submittedName>
</protein>
<dbReference type="EMBL" id="GG666529">
    <property type="protein sequence ID" value="EEN58599.1"/>
    <property type="molecule type" value="Genomic_DNA"/>
</dbReference>
<name>C3YM05_BRAFL</name>